<feature type="non-terminal residue" evidence="5">
    <location>
        <position position="1"/>
    </location>
</feature>
<evidence type="ECO:0000256" key="3">
    <source>
        <dbReference type="RuleBase" id="RU004378"/>
    </source>
</evidence>
<evidence type="ECO:0000256" key="1">
    <source>
        <dbReference type="ARBA" id="ARBA00005906"/>
    </source>
</evidence>
<keyword evidence="4" id="KW-0732">Signal</keyword>
<sequence>MTTFAFVTILVCFQACVVQSVFGQCYGSLPLASVANNAGCGRGLGYELRSSGQGWSGAEVAGAYGGTGAGDLDVAGELPVAGTTLVAGHVPVLGAVQFAGEVPAAGTVSIFGKCGCDCNGGPLSY</sequence>
<organism evidence="5 6">
    <name type="scientific">Iphiclides podalirius</name>
    <name type="common">scarce swallowtail</name>
    <dbReference type="NCBI Taxonomy" id="110791"/>
    <lineage>
        <taxon>Eukaryota</taxon>
        <taxon>Metazoa</taxon>
        <taxon>Ecdysozoa</taxon>
        <taxon>Arthropoda</taxon>
        <taxon>Hexapoda</taxon>
        <taxon>Insecta</taxon>
        <taxon>Pterygota</taxon>
        <taxon>Neoptera</taxon>
        <taxon>Endopterygota</taxon>
        <taxon>Lepidoptera</taxon>
        <taxon>Glossata</taxon>
        <taxon>Ditrysia</taxon>
        <taxon>Papilionoidea</taxon>
        <taxon>Papilionidae</taxon>
        <taxon>Papilioninae</taxon>
        <taxon>Iphiclides</taxon>
    </lineage>
</organism>
<evidence type="ECO:0000313" key="6">
    <source>
        <dbReference type="Proteomes" id="UP000837857"/>
    </source>
</evidence>
<comment type="similarity">
    <text evidence="1 3">Belongs to the chorion protein family.</text>
</comment>
<proteinExistence type="inferred from homology"/>
<evidence type="ECO:0000313" key="5">
    <source>
        <dbReference type="EMBL" id="CAH2057292.1"/>
    </source>
</evidence>
<feature type="signal peptide" evidence="4">
    <location>
        <begin position="1"/>
        <end position="23"/>
    </location>
</feature>
<feature type="chain" id="PRO_5047479780" evidence="4">
    <location>
        <begin position="24"/>
        <end position="125"/>
    </location>
</feature>
<protein>
    <submittedName>
        <fullName evidence="5">Uncharacterized protein</fullName>
    </submittedName>
</protein>
<keyword evidence="2" id="KW-0677">Repeat</keyword>
<keyword evidence="6" id="KW-1185">Reference proteome</keyword>
<evidence type="ECO:0000256" key="4">
    <source>
        <dbReference type="SAM" id="SignalP"/>
    </source>
</evidence>
<dbReference type="EMBL" id="OW152836">
    <property type="protein sequence ID" value="CAH2057292.1"/>
    <property type="molecule type" value="Genomic_DNA"/>
</dbReference>
<dbReference type="InterPro" id="IPR002635">
    <property type="entry name" value="Chorion"/>
</dbReference>
<dbReference type="Proteomes" id="UP000837857">
    <property type="component" value="Chromosome 24"/>
</dbReference>
<evidence type="ECO:0000256" key="2">
    <source>
        <dbReference type="ARBA" id="ARBA00022737"/>
    </source>
</evidence>
<dbReference type="Pfam" id="PF01723">
    <property type="entry name" value="Chorion_1"/>
    <property type="match status" value="1"/>
</dbReference>
<accession>A0ABN8IH46</accession>
<gene>
    <name evidence="5" type="ORF">IPOD504_LOCUS10136</name>
</gene>
<reference evidence="5" key="1">
    <citation type="submission" date="2022-03" db="EMBL/GenBank/DDBJ databases">
        <authorList>
            <person name="Martin H S."/>
        </authorList>
    </citation>
    <scope>NUCLEOTIDE SEQUENCE</scope>
</reference>
<name>A0ABN8IH46_9NEOP</name>